<dbReference type="AlphaFoldDB" id="A0A9N8VS85"/>
<dbReference type="Gene3D" id="3.90.79.10">
    <property type="entry name" value="Nucleoside Triphosphate Pyrophosphohydrolase"/>
    <property type="match status" value="1"/>
</dbReference>
<evidence type="ECO:0000313" key="3">
    <source>
        <dbReference type="Proteomes" id="UP000789739"/>
    </source>
</evidence>
<dbReference type="EMBL" id="CAJVPI010000034">
    <property type="protein sequence ID" value="CAG8462521.1"/>
    <property type="molecule type" value="Genomic_DNA"/>
</dbReference>
<sequence>MNPEKDFYNYYQSVGGELENNKSYESCALRKTLDESGVCVEIKSLSFITIDKIYAIFVGYIGEQIPENKEPTKHADGQLENPNFEDPVLQY</sequence>
<dbReference type="SUPFAM" id="SSF55811">
    <property type="entry name" value="Nudix"/>
    <property type="match status" value="1"/>
</dbReference>
<reference evidence="2" key="1">
    <citation type="submission" date="2021-06" db="EMBL/GenBank/DDBJ databases">
        <authorList>
            <person name="Kallberg Y."/>
            <person name="Tangrot J."/>
            <person name="Rosling A."/>
        </authorList>
    </citation>
    <scope>NUCLEOTIDE SEQUENCE</scope>
    <source>
        <strain evidence="2">BR232B</strain>
    </source>
</reference>
<feature type="region of interest" description="Disordered" evidence="1">
    <location>
        <begin position="68"/>
        <end position="91"/>
    </location>
</feature>
<gene>
    <name evidence="2" type="ORF">PBRASI_LOCUS661</name>
</gene>
<accession>A0A9N8VS85</accession>
<evidence type="ECO:0000313" key="2">
    <source>
        <dbReference type="EMBL" id="CAG8462521.1"/>
    </source>
</evidence>
<name>A0A9N8VS85_9GLOM</name>
<keyword evidence="3" id="KW-1185">Reference proteome</keyword>
<proteinExistence type="predicted"/>
<protein>
    <submittedName>
        <fullName evidence="2">5364_t:CDS:1</fullName>
    </submittedName>
</protein>
<organism evidence="2 3">
    <name type="scientific">Paraglomus brasilianum</name>
    <dbReference type="NCBI Taxonomy" id="144538"/>
    <lineage>
        <taxon>Eukaryota</taxon>
        <taxon>Fungi</taxon>
        <taxon>Fungi incertae sedis</taxon>
        <taxon>Mucoromycota</taxon>
        <taxon>Glomeromycotina</taxon>
        <taxon>Glomeromycetes</taxon>
        <taxon>Paraglomerales</taxon>
        <taxon>Paraglomeraceae</taxon>
        <taxon>Paraglomus</taxon>
    </lineage>
</organism>
<dbReference type="OrthoDB" id="447842at2759"/>
<dbReference type="Proteomes" id="UP000789739">
    <property type="component" value="Unassembled WGS sequence"/>
</dbReference>
<dbReference type="InterPro" id="IPR015797">
    <property type="entry name" value="NUDIX_hydrolase-like_dom_sf"/>
</dbReference>
<feature type="compositionally biased region" description="Basic and acidic residues" evidence="1">
    <location>
        <begin position="68"/>
        <end position="77"/>
    </location>
</feature>
<comment type="caution">
    <text evidence="2">The sequence shown here is derived from an EMBL/GenBank/DDBJ whole genome shotgun (WGS) entry which is preliminary data.</text>
</comment>
<evidence type="ECO:0000256" key="1">
    <source>
        <dbReference type="SAM" id="MobiDB-lite"/>
    </source>
</evidence>